<dbReference type="SUPFAM" id="SSF52540">
    <property type="entry name" value="P-loop containing nucleoside triphosphate hydrolases"/>
    <property type="match status" value="1"/>
</dbReference>
<dbReference type="EMBL" id="LROU01000029">
    <property type="protein sequence ID" value="KYF37819.1"/>
    <property type="molecule type" value="Genomic_DNA"/>
</dbReference>
<dbReference type="AlphaFoldDB" id="A0A150NWK6"/>
<protein>
    <recommendedName>
        <fullName evidence="1">Endonuclease GajA/Old nuclease/RecF-like AAA domain-containing protein</fullName>
    </recommendedName>
</protein>
<dbReference type="RefSeq" id="WP_070481875.1">
    <property type="nucleotide sequence ID" value="NZ_CP067992.1"/>
</dbReference>
<name>A0A150NWK6_STRMT</name>
<comment type="caution">
    <text evidence="2">The sequence shown here is derived from an EMBL/GenBank/DDBJ whole genome shotgun (WGS) entry which is preliminary data.</text>
</comment>
<dbReference type="PATRIC" id="fig|28037.235.peg.569"/>
<reference evidence="2 3" key="1">
    <citation type="submission" date="2016-01" db="EMBL/GenBank/DDBJ databases">
        <title>Highly variable Streptococcus oralis 1 are common among viridans streptococci isolated from primates.</title>
        <authorList>
            <person name="Denapaite D."/>
            <person name="Rieger M."/>
            <person name="Koendgen S."/>
            <person name="Brueckner R."/>
            <person name="Ochigava I."/>
            <person name="Kappeler P."/>
            <person name="Maetz-Rensing K."/>
            <person name="Leendertz F."/>
        </authorList>
    </citation>
    <scope>NUCLEOTIDE SEQUENCE [LARGE SCALE GENOMIC DNA]</scope>
    <source>
        <strain evidence="2 3">M3-1</strain>
    </source>
</reference>
<feature type="domain" description="Endonuclease GajA/Old nuclease/RecF-like AAA" evidence="1">
    <location>
        <begin position="3"/>
        <end position="381"/>
    </location>
</feature>
<dbReference type="InterPro" id="IPR027417">
    <property type="entry name" value="P-loop_NTPase"/>
</dbReference>
<gene>
    <name evidence="2" type="ORF">SMIM3I_01706</name>
</gene>
<proteinExistence type="predicted"/>
<dbReference type="GO" id="GO:0005524">
    <property type="term" value="F:ATP binding"/>
    <property type="evidence" value="ECO:0007669"/>
    <property type="project" value="InterPro"/>
</dbReference>
<dbReference type="Gene3D" id="3.40.50.300">
    <property type="entry name" value="P-loop containing nucleotide triphosphate hydrolases"/>
    <property type="match status" value="1"/>
</dbReference>
<dbReference type="Proteomes" id="UP000075442">
    <property type="component" value="Unassembled WGS sequence"/>
</dbReference>
<organism evidence="2 3">
    <name type="scientific">Streptococcus mitis</name>
    <dbReference type="NCBI Taxonomy" id="28037"/>
    <lineage>
        <taxon>Bacteria</taxon>
        <taxon>Bacillati</taxon>
        <taxon>Bacillota</taxon>
        <taxon>Bacilli</taxon>
        <taxon>Lactobacillales</taxon>
        <taxon>Streptococcaceae</taxon>
        <taxon>Streptococcus</taxon>
        <taxon>Streptococcus mitis group</taxon>
    </lineage>
</organism>
<evidence type="ECO:0000313" key="3">
    <source>
        <dbReference type="Proteomes" id="UP000075442"/>
    </source>
</evidence>
<dbReference type="InterPro" id="IPR041685">
    <property type="entry name" value="AAA_GajA/Old/RecF-like"/>
</dbReference>
<dbReference type="GO" id="GO:0016887">
    <property type="term" value="F:ATP hydrolysis activity"/>
    <property type="evidence" value="ECO:0007669"/>
    <property type="project" value="InterPro"/>
</dbReference>
<evidence type="ECO:0000259" key="1">
    <source>
        <dbReference type="Pfam" id="PF13175"/>
    </source>
</evidence>
<dbReference type="Pfam" id="PF13175">
    <property type="entry name" value="AAA_15"/>
    <property type="match status" value="1"/>
</dbReference>
<sequence length="455" mass="51200">MVKLKSIVIENIKNVQYGVIDFQNKSDFINVTGIYGQNGSGKTAVVDVFEVLAALIRGGSIPPHKKGIFNAIDKVGENNITLELEVPERYNIWYKVKFAASEPTGSQDIIVIKEEIGYRPLESGARYRYLMRYEYEGSNFDSVKPQHTGTLKSQRSIMGKDAISVLTKTITDDNRSFLFSNELRSFITASGKKELSTLVEIYGVMEEFCQNLRIFNQELSSMTGGEVTPVTINYHNRESHLSFQGIIPMSLQNGGFSIPEELYPVYDGTITYLNEIVPIIIPDLTLEMETGETETHSDGEKYKKVNFISNRAGKRFSLKHESEGIRKIISMLGFLVEVYNKENIIAIIDELDAGVFEYLLGELIEIFSESAKGQLIFTSHNLRVLEKLPSYKVVFSTTSPTNRYIRLTGIKPSNNLRDTYLRAIQVGGQAEELYQGVSNSKIKRALRKAGMKLGK</sequence>
<dbReference type="PANTHER" id="PTHR40396">
    <property type="entry name" value="ATPASE-LIKE PROTEIN"/>
    <property type="match status" value="1"/>
</dbReference>
<accession>A0A150NWK6</accession>
<dbReference type="PANTHER" id="PTHR40396:SF1">
    <property type="entry name" value="ATPASE AAA-TYPE CORE DOMAIN-CONTAINING PROTEIN"/>
    <property type="match status" value="1"/>
</dbReference>
<evidence type="ECO:0000313" key="2">
    <source>
        <dbReference type="EMBL" id="KYF37819.1"/>
    </source>
</evidence>